<gene>
    <name evidence="1" type="ORF">K493DRAFT_318988</name>
</gene>
<reference evidence="1 2" key="1">
    <citation type="submission" date="2016-07" db="EMBL/GenBank/DDBJ databases">
        <title>Pervasive Adenine N6-methylation of Active Genes in Fungi.</title>
        <authorList>
            <consortium name="DOE Joint Genome Institute"/>
            <person name="Mondo S.J."/>
            <person name="Dannebaum R.O."/>
            <person name="Kuo R.C."/>
            <person name="Labutti K."/>
            <person name="Haridas S."/>
            <person name="Kuo A."/>
            <person name="Salamov A."/>
            <person name="Ahrendt S.R."/>
            <person name="Lipzen A."/>
            <person name="Sullivan W."/>
            <person name="Andreopoulos W.B."/>
            <person name="Clum A."/>
            <person name="Lindquist E."/>
            <person name="Daum C."/>
            <person name="Ramamoorthy G.K."/>
            <person name="Gryganskyi A."/>
            <person name="Culley D."/>
            <person name="Magnuson J.K."/>
            <person name="James T.Y."/>
            <person name="O'Malley M.A."/>
            <person name="Stajich J.E."/>
            <person name="Spatafora J.W."/>
            <person name="Visel A."/>
            <person name="Grigoriev I.V."/>
        </authorList>
    </citation>
    <scope>NUCLEOTIDE SEQUENCE [LARGE SCALE GENOMIC DNA]</scope>
    <source>
        <strain evidence="1 2">CBS 931.73</strain>
    </source>
</reference>
<dbReference type="PANTHER" id="PTHR16099:SF5">
    <property type="entry name" value="NUCLEOTIDE TRIPHOSPHATE DIPHOSPHATASE NUDT15"/>
    <property type="match status" value="1"/>
</dbReference>
<evidence type="ECO:0000313" key="2">
    <source>
        <dbReference type="Proteomes" id="UP000193498"/>
    </source>
</evidence>
<evidence type="ECO:0000313" key="1">
    <source>
        <dbReference type="EMBL" id="ORX89076.1"/>
    </source>
</evidence>
<protein>
    <recommendedName>
        <fullName evidence="3">Nudix hydrolase domain-containing protein</fullName>
    </recommendedName>
</protein>
<comment type="caution">
    <text evidence="1">The sequence shown here is derived from an EMBL/GenBank/DDBJ whole genome shotgun (WGS) entry which is preliminary data.</text>
</comment>
<dbReference type="Proteomes" id="UP000193498">
    <property type="component" value="Unassembled WGS sequence"/>
</dbReference>
<sequence>MPLASKHYVTVFLRADIEENEPEVKNMEPHKCDGWAWVSLQELEDPNSPYSPLYFPFAELVEKTREHFQ</sequence>
<dbReference type="Gene3D" id="3.90.79.10">
    <property type="entry name" value="Nucleoside Triphosphate Pyrophosphohydrolase"/>
    <property type="match status" value="1"/>
</dbReference>
<dbReference type="OrthoDB" id="447842at2759"/>
<evidence type="ECO:0008006" key="3">
    <source>
        <dbReference type="Google" id="ProtNLM"/>
    </source>
</evidence>
<proteinExistence type="predicted"/>
<dbReference type="AlphaFoldDB" id="A0A1Y1XUB1"/>
<dbReference type="GO" id="GO:0006203">
    <property type="term" value="P:dGTP catabolic process"/>
    <property type="evidence" value="ECO:0007669"/>
    <property type="project" value="TreeGrafter"/>
</dbReference>
<dbReference type="EMBL" id="MCFE01000478">
    <property type="protein sequence ID" value="ORX89076.1"/>
    <property type="molecule type" value="Genomic_DNA"/>
</dbReference>
<dbReference type="PANTHER" id="PTHR16099">
    <property type="entry name" value="8-OXO-DGTP DIPHOSPHATES NUDT15"/>
    <property type="match status" value="1"/>
</dbReference>
<name>A0A1Y1XUB1_9FUNG</name>
<dbReference type="InParanoid" id="A0A1Y1XUB1"/>
<organism evidence="1 2">
    <name type="scientific">Basidiobolus meristosporus CBS 931.73</name>
    <dbReference type="NCBI Taxonomy" id="1314790"/>
    <lineage>
        <taxon>Eukaryota</taxon>
        <taxon>Fungi</taxon>
        <taxon>Fungi incertae sedis</taxon>
        <taxon>Zoopagomycota</taxon>
        <taxon>Entomophthoromycotina</taxon>
        <taxon>Basidiobolomycetes</taxon>
        <taxon>Basidiobolales</taxon>
        <taxon>Basidiobolaceae</taxon>
        <taxon>Basidiobolus</taxon>
    </lineage>
</organism>
<dbReference type="GO" id="GO:0035539">
    <property type="term" value="F:8-oxo-7,8-dihydrodeoxyguanosine triphosphate pyrophosphatase activity"/>
    <property type="evidence" value="ECO:0007669"/>
    <property type="project" value="TreeGrafter"/>
</dbReference>
<dbReference type="GO" id="GO:0005829">
    <property type="term" value="C:cytosol"/>
    <property type="evidence" value="ECO:0007669"/>
    <property type="project" value="TreeGrafter"/>
</dbReference>
<keyword evidence="2" id="KW-1185">Reference proteome</keyword>
<accession>A0A1Y1XUB1</accession>